<comment type="similarity">
    <text evidence="2">Belongs to the membrane fusion protein (MFP) (TC 8.A.1) family.</text>
</comment>
<gene>
    <name evidence="9" type="ORF">BC008_27195</name>
    <name evidence="10" type="ORF">BC008_36800</name>
</gene>
<comment type="caution">
    <text evidence="10">The sequence shown here is derived from an EMBL/GenBank/DDBJ whole genome shotgun (WGS) entry which is preliminary data.</text>
</comment>
<accession>A0A0V8A0U6</accession>
<dbReference type="PANTHER" id="PTHR30386:SF26">
    <property type="entry name" value="TRANSPORT PROTEIN COMB"/>
    <property type="match status" value="1"/>
</dbReference>
<sequence length="489" mass="54152">MDSYTPTSNQIPQLQENEFLPRISSWLTIGGGFLVILFVCGVTASSVLEYRVAVKTLATIRPAGELRLVQTAIDGKVQEIKVSKNQVVKLGQTIASIDDFRLRIRKEQLKDSIEESRLQIGQMNAQIRELRVQMHAQKSLMEHNISVAHADLQKNERSYQDRKNITNADLEQAKISEKFAQSKLIRLQKEKALQATIEEAKASFRLAKAQRDRMLPILKEGAISRNYFEEKEQTVKAAQAKLEQAKSSAKTLLAETEEALNIAQANVIRAKTAVDPSNANILISQQGIQQAKAKGEATIAALNKELQTLFISRLELEKKLQRDMRELKQVEKDLALTIIRAPVAGTVLELNLRNPQQVLRSGEVIANIAPSDAPLRIKAKVAAQDIDKVRPQQKVQMQVSACPYPDFGTLKGKVASIAPDALPNNTNDDGNSSIGAAYEVTIIPETLHVGEGVNQCTLLPGMEGKASIISREETILKFILRKARLISSF</sequence>
<dbReference type="InterPro" id="IPR058982">
    <property type="entry name" value="Beta-barrel_AprE"/>
</dbReference>
<name>A0A0V8A0U6_9CYAN</name>
<evidence type="ECO:0000256" key="3">
    <source>
        <dbReference type="ARBA" id="ARBA00022692"/>
    </source>
</evidence>
<evidence type="ECO:0000313" key="9">
    <source>
        <dbReference type="EMBL" id="KST66876.1"/>
    </source>
</evidence>
<evidence type="ECO:0000256" key="6">
    <source>
        <dbReference type="SAM" id="Coils"/>
    </source>
</evidence>
<dbReference type="Proteomes" id="UP000053372">
    <property type="component" value="Unassembled WGS sequence"/>
</dbReference>
<keyword evidence="4 7" id="KW-1133">Transmembrane helix</keyword>
<dbReference type="AlphaFoldDB" id="A0A0V8A0U6"/>
<protein>
    <submittedName>
        <fullName evidence="10">Hemolysin D</fullName>
    </submittedName>
</protein>
<evidence type="ECO:0000313" key="11">
    <source>
        <dbReference type="Proteomes" id="UP000053372"/>
    </source>
</evidence>
<keyword evidence="5 7" id="KW-0472">Membrane</keyword>
<keyword evidence="3 7" id="KW-0812">Transmembrane</keyword>
<keyword evidence="6" id="KW-0175">Coiled coil</keyword>
<evidence type="ECO:0000259" key="8">
    <source>
        <dbReference type="Pfam" id="PF26002"/>
    </source>
</evidence>
<dbReference type="Gene3D" id="1.10.287.470">
    <property type="entry name" value="Helix hairpin bin"/>
    <property type="match status" value="1"/>
</dbReference>
<proteinExistence type="inferred from homology"/>
<feature type="coiled-coil region" evidence="6">
    <location>
        <begin position="228"/>
        <end position="273"/>
    </location>
</feature>
<evidence type="ECO:0000256" key="4">
    <source>
        <dbReference type="ARBA" id="ARBA00022989"/>
    </source>
</evidence>
<organism evidence="10 11">
    <name type="scientific">Mastigocoleus testarum BC008</name>
    <dbReference type="NCBI Taxonomy" id="371196"/>
    <lineage>
        <taxon>Bacteria</taxon>
        <taxon>Bacillati</taxon>
        <taxon>Cyanobacteriota</taxon>
        <taxon>Cyanophyceae</taxon>
        <taxon>Nostocales</taxon>
        <taxon>Hapalosiphonaceae</taxon>
        <taxon>Mastigocoleus</taxon>
    </lineage>
</organism>
<dbReference type="Pfam" id="PF26002">
    <property type="entry name" value="Beta-barrel_AprE"/>
    <property type="match status" value="1"/>
</dbReference>
<dbReference type="EMBL" id="LMTZ01000002">
    <property type="protein sequence ID" value="KST70214.1"/>
    <property type="molecule type" value="Genomic_DNA"/>
</dbReference>
<feature type="domain" description="AprE-like beta-barrel" evidence="8">
    <location>
        <begin position="375"/>
        <end position="469"/>
    </location>
</feature>
<feature type="coiled-coil region" evidence="6">
    <location>
        <begin position="299"/>
        <end position="333"/>
    </location>
</feature>
<dbReference type="InterPro" id="IPR050739">
    <property type="entry name" value="MFP"/>
</dbReference>
<comment type="subcellular location">
    <subcellularLocation>
        <location evidence="1">Membrane</location>
        <topology evidence="1">Single-pass membrane protein</topology>
    </subcellularLocation>
</comment>
<dbReference type="SUPFAM" id="SSF111369">
    <property type="entry name" value="HlyD-like secretion proteins"/>
    <property type="match status" value="1"/>
</dbReference>
<evidence type="ECO:0000313" key="10">
    <source>
        <dbReference type="EMBL" id="KST70214.1"/>
    </source>
</evidence>
<dbReference type="GO" id="GO:0016020">
    <property type="term" value="C:membrane"/>
    <property type="evidence" value="ECO:0007669"/>
    <property type="project" value="UniProtKB-SubCell"/>
</dbReference>
<evidence type="ECO:0000256" key="7">
    <source>
        <dbReference type="SAM" id="Phobius"/>
    </source>
</evidence>
<evidence type="ECO:0000256" key="1">
    <source>
        <dbReference type="ARBA" id="ARBA00004167"/>
    </source>
</evidence>
<evidence type="ECO:0000256" key="5">
    <source>
        <dbReference type="ARBA" id="ARBA00023136"/>
    </source>
</evidence>
<dbReference type="OrthoDB" id="424142at2"/>
<feature type="coiled-coil region" evidence="6">
    <location>
        <begin position="106"/>
        <end position="133"/>
    </location>
</feature>
<dbReference type="EMBL" id="LMTZ01000093">
    <property type="protein sequence ID" value="KST66876.1"/>
    <property type="molecule type" value="Genomic_DNA"/>
</dbReference>
<evidence type="ECO:0000256" key="2">
    <source>
        <dbReference type="ARBA" id="ARBA00009477"/>
    </source>
</evidence>
<feature type="transmembrane region" description="Helical" evidence="7">
    <location>
        <begin position="26"/>
        <end position="48"/>
    </location>
</feature>
<reference evidence="10 11" key="1">
    <citation type="journal article" date="2015" name="Genome Announc.">
        <title>Draft Genome of the Euendolithic (true boring) Cyanobacterium Mastigocoleus testarum strain BC008.</title>
        <authorList>
            <person name="Guida B.S."/>
            <person name="Garcia-Pichel F."/>
        </authorList>
    </citation>
    <scope>NUCLEOTIDE SEQUENCE [LARGE SCALE GENOMIC DNA]</scope>
    <source>
        <strain evidence="10 11">BC008</strain>
    </source>
</reference>
<dbReference type="RefSeq" id="WP_058182985.1">
    <property type="nucleotide sequence ID" value="NZ_LMTZ01000002.1"/>
</dbReference>
<dbReference type="PANTHER" id="PTHR30386">
    <property type="entry name" value="MEMBRANE FUSION SUBUNIT OF EMRAB-TOLC MULTIDRUG EFFLUX PUMP"/>
    <property type="match status" value="1"/>
</dbReference>
<dbReference type="Gene3D" id="2.40.30.170">
    <property type="match status" value="1"/>
</dbReference>
<keyword evidence="11" id="KW-1185">Reference proteome</keyword>